<dbReference type="InterPro" id="IPR036388">
    <property type="entry name" value="WH-like_DNA-bd_sf"/>
</dbReference>
<dbReference type="PROSITE" id="PS01063">
    <property type="entry name" value="SIGMA70_ECF"/>
    <property type="match status" value="1"/>
</dbReference>
<dbReference type="GO" id="GO:0003677">
    <property type="term" value="F:DNA binding"/>
    <property type="evidence" value="ECO:0007669"/>
    <property type="project" value="UniProtKB-KW"/>
</dbReference>
<evidence type="ECO:0000256" key="1">
    <source>
        <dbReference type="ARBA" id="ARBA00010641"/>
    </source>
</evidence>
<dbReference type="InterPro" id="IPR039425">
    <property type="entry name" value="RNA_pol_sigma-70-like"/>
</dbReference>
<dbReference type="InterPro" id="IPR007627">
    <property type="entry name" value="RNA_pol_sigma70_r2"/>
</dbReference>
<comment type="caution">
    <text evidence="9">The sequence shown here is derived from an EMBL/GenBank/DDBJ whole genome shotgun (WGS) entry which is preliminary data.</text>
</comment>
<dbReference type="SUPFAM" id="SSF88946">
    <property type="entry name" value="Sigma2 domain of RNA polymerase sigma factors"/>
    <property type="match status" value="1"/>
</dbReference>
<dbReference type="Proteomes" id="UP000031338">
    <property type="component" value="Unassembled WGS sequence"/>
</dbReference>
<keyword evidence="4 6" id="KW-0238">DNA-binding</keyword>
<dbReference type="STRING" id="48936.NJ75_00714"/>
<keyword evidence="10" id="KW-1185">Reference proteome</keyword>
<dbReference type="GO" id="GO:0016987">
    <property type="term" value="F:sigma factor activity"/>
    <property type="evidence" value="ECO:0007669"/>
    <property type="project" value="UniProtKB-KW"/>
</dbReference>
<evidence type="ECO:0000256" key="5">
    <source>
        <dbReference type="ARBA" id="ARBA00023163"/>
    </source>
</evidence>
<dbReference type="InterPro" id="IPR000838">
    <property type="entry name" value="RNA_pol_sigma70_ECF_CS"/>
</dbReference>
<name>A0A0B8ZR26_9SPHN</name>
<feature type="domain" description="RNA polymerase sigma-70 region 2" evidence="7">
    <location>
        <begin position="30"/>
        <end position="95"/>
    </location>
</feature>
<dbReference type="RefSeq" id="WP_052241933.1">
    <property type="nucleotide sequence ID" value="NZ_JRVC01000003.1"/>
</dbReference>
<evidence type="ECO:0000259" key="8">
    <source>
        <dbReference type="Pfam" id="PF08281"/>
    </source>
</evidence>
<keyword evidence="2 6" id="KW-0805">Transcription regulation</keyword>
<keyword evidence="5 6" id="KW-0804">Transcription</keyword>
<dbReference type="InterPro" id="IPR013324">
    <property type="entry name" value="RNA_pol_sigma_r3/r4-like"/>
</dbReference>
<dbReference type="CDD" id="cd06171">
    <property type="entry name" value="Sigma70_r4"/>
    <property type="match status" value="1"/>
</dbReference>
<dbReference type="InterPro" id="IPR013325">
    <property type="entry name" value="RNA_pol_sigma_r2"/>
</dbReference>
<proteinExistence type="inferred from homology"/>
<dbReference type="InterPro" id="IPR013249">
    <property type="entry name" value="RNA_pol_sigma70_r4_t2"/>
</dbReference>
<dbReference type="AlphaFoldDB" id="A0A0B8ZR26"/>
<protein>
    <recommendedName>
        <fullName evidence="6">RNA polymerase sigma factor</fullName>
    </recommendedName>
</protein>
<sequence length="188" mass="20582">MAGGDAPGESDPQLVASALAGRQSAYATLLARHREAVFRLARHHAGDEGEALDITQEAFIAAFASLAKFDAARPFRAWLMRIAVNKCRDWARRRAVRRLFRMARPLEDAFDVADQNLDPEAQAISQAELARVSAAIAALPANLKDPLILCRLEGMSMAEAADVLGLTEKAVETRIYRARQKLSELLEG</sequence>
<feature type="domain" description="RNA polymerase sigma factor 70 region 4 type 2" evidence="8">
    <location>
        <begin position="131"/>
        <end position="182"/>
    </location>
</feature>
<accession>A0A0B8ZR26</accession>
<keyword evidence="3 6" id="KW-0731">Sigma factor</keyword>
<dbReference type="InterPro" id="IPR014284">
    <property type="entry name" value="RNA_pol_sigma-70_dom"/>
</dbReference>
<dbReference type="Gene3D" id="1.10.10.10">
    <property type="entry name" value="Winged helix-like DNA-binding domain superfamily/Winged helix DNA-binding domain"/>
    <property type="match status" value="1"/>
</dbReference>
<dbReference type="NCBIfam" id="TIGR02937">
    <property type="entry name" value="sigma70-ECF"/>
    <property type="match status" value="1"/>
</dbReference>
<dbReference type="SUPFAM" id="SSF88659">
    <property type="entry name" value="Sigma3 and sigma4 domains of RNA polymerase sigma factors"/>
    <property type="match status" value="1"/>
</dbReference>
<evidence type="ECO:0000313" key="9">
    <source>
        <dbReference type="EMBL" id="KHS48632.1"/>
    </source>
</evidence>
<dbReference type="EMBL" id="JRVC01000003">
    <property type="protein sequence ID" value="KHS48632.1"/>
    <property type="molecule type" value="Genomic_DNA"/>
</dbReference>
<reference evidence="9 10" key="1">
    <citation type="submission" date="2014-10" db="EMBL/GenBank/DDBJ databases">
        <title>Draft genome sequence of Novosphingobium subterraneum DSM 12447.</title>
        <authorList>
            <person name="Gan H.M."/>
            <person name="Gan H.Y."/>
            <person name="Savka M.A."/>
        </authorList>
    </citation>
    <scope>NUCLEOTIDE SEQUENCE [LARGE SCALE GENOMIC DNA]</scope>
    <source>
        <strain evidence="9 10">DSM 12447</strain>
    </source>
</reference>
<evidence type="ECO:0000256" key="3">
    <source>
        <dbReference type="ARBA" id="ARBA00023082"/>
    </source>
</evidence>
<evidence type="ECO:0000256" key="4">
    <source>
        <dbReference type="ARBA" id="ARBA00023125"/>
    </source>
</evidence>
<dbReference type="Pfam" id="PF08281">
    <property type="entry name" value="Sigma70_r4_2"/>
    <property type="match status" value="1"/>
</dbReference>
<dbReference type="GO" id="GO:0006352">
    <property type="term" value="P:DNA-templated transcription initiation"/>
    <property type="evidence" value="ECO:0007669"/>
    <property type="project" value="InterPro"/>
</dbReference>
<evidence type="ECO:0000256" key="2">
    <source>
        <dbReference type="ARBA" id="ARBA00023015"/>
    </source>
</evidence>
<comment type="similarity">
    <text evidence="1 6">Belongs to the sigma-70 factor family. ECF subfamily.</text>
</comment>
<evidence type="ECO:0000256" key="6">
    <source>
        <dbReference type="RuleBase" id="RU000716"/>
    </source>
</evidence>
<dbReference type="Gene3D" id="1.10.1740.10">
    <property type="match status" value="1"/>
</dbReference>
<evidence type="ECO:0000259" key="7">
    <source>
        <dbReference type="Pfam" id="PF04542"/>
    </source>
</evidence>
<organism evidence="9 10">
    <name type="scientific">Novosphingobium subterraneum</name>
    <dbReference type="NCBI Taxonomy" id="48936"/>
    <lineage>
        <taxon>Bacteria</taxon>
        <taxon>Pseudomonadati</taxon>
        <taxon>Pseudomonadota</taxon>
        <taxon>Alphaproteobacteria</taxon>
        <taxon>Sphingomonadales</taxon>
        <taxon>Sphingomonadaceae</taxon>
        <taxon>Novosphingobium</taxon>
    </lineage>
</organism>
<gene>
    <name evidence="9" type="ORF">NJ75_00714</name>
</gene>
<dbReference type="Pfam" id="PF04542">
    <property type="entry name" value="Sigma70_r2"/>
    <property type="match status" value="1"/>
</dbReference>
<dbReference type="PATRIC" id="fig|48936.3.peg.721"/>
<dbReference type="PANTHER" id="PTHR43133:SF8">
    <property type="entry name" value="RNA POLYMERASE SIGMA FACTOR HI_1459-RELATED"/>
    <property type="match status" value="1"/>
</dbReference>
<dbReference type="PANTHER" id="PTHR43133">
    <property type="entry name" value="RNA POLYMERASE ECF-TYPE SIGMA FACTO"/>
    <property type="match status" value="1"/>
</dbReference>
<evidence type="ECO:0000313" key="10">
    <source>
        <dbReference type="Proteomes" id="UP000031338"/>
    </source>
</evidence>